<gene>
    <name evidence="9" type="ORF">J0A68_05075</name>
</gene>
<evidence type="ECO:0000313" key="10">
    <source>
        <dbReference type="Proteomes" id="UP000664317"/>
    </source>
</evidence>
<evidence type="ECO:0000256" key="7">
    <source>
        <dbReference type="ARBA" id="ARBA00023180"/>
    </source>
</evidence>
<evidence type="ECO:0000256" key="4">
    <source>
        <dbReference type="ARBA" id="ARBA00022692"/>
    </source>
</evidence>
<evidence type="ECO:0000313" key="9">
    <source>
        <dbReference type="EMBL" id="MBN7810318.1"/>
    </source>
</evidence>
<dbReference type="InterPro" id="IPR049625">
    <property type="entry name" value="Glyco_transf_61_cat"/>
</dbReference>
<keyword evidence="6" id="KW-0472">Membrane</keyword>
<comment type="subcellular location">
    <subcellularLocation>
        <location evidence="1">Membrane</location>
        <topology evidence="1">Single-pass membrane protein</topology>
    </subcellularLocation>
</comment>
<proteinExistence type="predicted"/>
<keyword evidence="4" id="KW-0812">Transmembrane</keyword>
<reference evidence="9 10" key="1">
    <citation type="submission" date="2021-03" db="EMBL/GenBank/DDBJ databases">
        <title>novel species isolated from a fishpond in China.</title>
        <authorList>
            <person name="Lu H."/>
            <person name="Cai Z."/>
        </authorList>
    </citation>
    <scope>NUCLEOTIDE SEQUENCE [LARGE SCALE GENOMIC DNA]</scope>
    <source>
        <strain evidence="9 10">H41</strain>
    </source>
</reference>
<comment type="caution">
    <text evidence="9">The sequence shown here is derived from an EMBL/GenBank/DDBJ whole genome shotgun (WGS) entry which is preliminary data.</text>
</comment>
<keyword evidence="10" id="KW-1185">Reference proteome</keyword>
<sequence>MRQEITVKRTLPVNLATEDLPLFERSLQVTFERQHPVHLKNAWVLQDAVFSPGEIKFYSSHTHIADLGPLQFAKRAVYCAPKSWKKIPLGMWILDEWSANYFHWMTDCLPRLWEGMEREPGCPVILPDSFRSLPYVMQSLELAGARAVFFRASQNLHVGKLILTARTATFPNFLPDLAKKTRGKLSLKPQAKPWRKVYISRKLAPKRKAHNEADVELLLQKKGFEIVYAEKLSLGQQIQLMSETALLVALHGAALTNMLFLPAGAKVLEFRNLGDSVTQCYFNLASALELPYYYTLNQGDGKESIITDFTIDLAALERALVQIEQDGLV</sequence>
<organism evidence="9 10">
    <name type="scientific">Algoriphagus oliviformis</name>
    <dbReference type="NCBI Taxonomy" id="2811231"/>
    <lineage>
        <taxon>Bacteria</taxon>
        <taxon>Pseudomonadati</taxon>
        <taxon>Bacteroidota</taxon>
        <taxon>Cytophagia</taxon>
        <taxon>Cytophagales</taxon>
        <taxon>Cyclobacteriaceae</taxon>
        <taxon>Algoriphagus</taxon>
    </lineage>
</organism>
<keyword evidence="7" id="KW-0325">Glycoprotein</keyword>
<keyword evidence="2" id="KW-0328">Glycosyltransferase</keyword>
<dbReference type="RefSeq" id="WP_206577096.1">
    <property type="nucleotide sequence ID" value="NZ_JAFKCT010000001.1"/>
</dbReference>
<keyword evidence="3" id="KW-0808">Transferase</keyword>
<keyword evidence="5" id="KW-1133">Transmembrane helix</keyword>
<dbReference type="EMBL" id="JAFKCT010000001">
    <property type="protein sequence ID" value="MBN7810318.1"/>
    <property type="molecule type" value="Genomic_DNA"/>
</dbReference>
<name>A0ABS3C054_9BACT</name>
<dbReference type="Proteomes" id="UP000664317">
    <property type="component" value="Unassembled WGS sequence"/>
</dbReference>
<dbReference type="PANTHER" id="PTHR20961:SF38">
    <property type="entry name" value="PROTEIN O-LINKED-MANNOSE BETA-1,4-N-ACETYLGLUCOSAMINYLTRANSFERASE 2"/>
    <property type="match status" value="1"/>
</dbReference>
<evidence type="ECO:0000259" key="8">
    <source>
        <dbReference type="Pfam" id="PF04577"/>
    </source>
</evidence>
<dbReference type="Pfam" id="PF04577">
    <property type="entry name" value="Glyco_transf_61"/>
    <property type="match status" value="1"/>
</dbReference>
<evidence type="ECO:0000256" key="3">
    <source>
        <dbReference type="ARBA" id="ARBA00022679"/>
    </source>
</evidence>
<evidence type="ECO:0000256" key="5">
    <source>
        <dbReference type="ARBA" id="ARBA00022989"/>
    </source>
</evidence>
<feature type="domain" description="Glycosyltransferase 61 catalytic" evidence="8">
    <location>
        <begin position="101"/>
        <end position="268"/>
    </location>
</feature>
<evidence type="ECO:0000256" key="6">
    <source>
        <dbReference type="ARBA" id="ARBA00023136"/>
    </source>
</evidence>
<evidence type="ECO:0000256" key="1">
    <source>
        <dbReference type="ARBA" id="ARBA00004167"/>
    </source>
</evidence>
<protein>
    <submittedName>
        <fullName evidence="9">Glycosyltransferase family 61 protein</fullName>
    </submittedName>
</protein>
<dbReference type="PANTHER" id="PTHR20961">
    <property type="entry name" value="GLYCOSYLTRANSFERASE"/>
    <property type="match status" value="1"/>
</dbReference>
<dbReference type="InterPro" id="IPR007657">
    <property type="entry name" value="Glycosyltransferase_61"/>
</dbReference>
<evidence type="ECO:0000256" key="2">
    <source>
        <dbReference type="ARBA" id="ARBA00022676"/>
    </source>
</evidence>
<accession>A0ABS3C054</accession>